<accession>A0A1J1GM46</accession>
<evidence type="ECO:0000256" key="1">
    <source>
        <dbReference type="SAM" id="Phobius"/>
    </source>
</evidence>
<protein>
    <submittedName>
        <fullName evidence="2">Uncharacterized protein</fullName>
    </submittedName>
</protein>
<reference evidence="2" key="1">
    <citation type="submission" date="2015-04" db="EMBL/GenBank/DDBJ databases">
        <authorList>
            <consortium name="Pathogen Informatics"/>
        </authorList>
    </citation>
    <scope>NUCLEOTIDE SEQUENCE [LARGE SCALE GENOMIC DNA]</scope>
    <source>
        <strain evidence="2">8A</strain>
    </source>
</reference>
<organism evidence="2 3">
    <name type="scientific">Plasmodium gallinaceum</name>
    <dbReference type="NCBI Taxonomy" id="5849"/>
    <lineage>
        <taxon>Eukaryota</taxon>
        <taxon>Sar</taxon>
        <taxon>Alveolata</taxon>
        <taxon>Apicomplexa</taxon>
        <taxon>Aconoidasida</taxon>
        <taxon>Haemosporida</taxon>
        <taxon>Plasmodiidae</taxon>
        <taxon>Plasmodium</taxon>
        <taxon>Plasmodium (Haemamoeba)</taxon>
    </lineage>
</organism>
<evidence type="ECO:0000313" key="3">
    <source>
        <dbReference type="Proteomes" id="UP000220797"/>
    </source>
</evidence>
<name>A0A1J1GM46_PLAGA</name>
<sequence length="458" mass="56426">MNTKVKYHRNFFCNNLFKHSYNNVFLTYKKHFSYIKKIEELKKRILDYYSKDNEYFLQRRKQHEKEIKNYFKELSNYVTLEDIFFCPDEKRILNEETENIKKYIEDNNKKNLKDINDHIKITNEKTELMKILSICGIRIPPKILFYYIFDIISNLKKHLDINKNYIIKYEAVTEKENYFRINQYYYNKKKINVQFFLLYKSLSNVLYSICENSIDNSEIYLSIRDEIYENYCNLSDIIIKSPSFLNVSILFYFINVWLFSDKSRKMKIRCLENLNKYINSISDDEININKDDLFYFFLTIRLFFFTFSYSDVLNNLNNYSKHFISSVLFFPHNSEKTTNQENENYKYIINYLNKNEKYVEFRKIQVFPFNFSLSSLKNKIIYIFERPDDYYENDTNVMRSYNYWKYFIAKKEDFKLLTICNKHEFNELYDTNKRDDILTKYVNKDYLYNFEEKIKKDI</sequence>
<dbReference type="RefSeq" id="XP_028526250.1">
    <property type="nucleotide sequence ID" value="XM_028674132.1"/>
</dbReference>
<gene>
    <name evidence="2" type="ORF">PGAL8A_00113400</name>
</gene>
<dbReference type="Proteomes" id="UP000220797">
    <property type="component" value="Unassembled WGS sequence"/>
</dbReference>
<keyword evidence="1" id="KW-1133">Transmembrane helix</keyword>
<proteinExistence type="predicted"/>
<dbReference type="EMBL" id="CVMV01000016">
    <property type="protein sequence ID" value="CRG93428.1"/>
    <property type="molecule type" value="Genomic_DNA"/>
</dbReference>
<comment type="caution">
    <text evidence="2">The sequence shown here is derived from an EMBL/GenBank/DDBJ whole genome shotgun (WGS) entry which is preliminary data.</text>
</comment>
<dbReference type="VEuPathDB" id="PlasmoDB:PGAL8A_00113400"/>
<feature type="transmembrane region" description="Helical" evidence="1">
    <location>
        <begin position="243"/>
        <end position="259"/>
    </location>
</feature>
<evidence type="ECO:0000313" key="2">
    <source>
        <dbReference type="EMBL" id="CRG93428.1"/>
    </source>
</evidence>
<dbReference type="AlphaFoldDB" id="A0A1J1GM46"/>
<dbReference type="GeneID" id="39729659"/>
<keyword evidence="3" id="KW-1185">Reference proteome</keyword>
<keyword evidence="1" id="KW-0472">Membrane</keyword>
<keyword evidence="1" id="KW-0812">Transmembrane</keyword>
<dbReference type="OrthoDB" id="391560at2759"/>